<proteinExistence type="predicted"/>
<keyword evidence="2" id="KW-1185">Reference proteome</keyword>
<dbReference type="GeneID" id="8616154"/>
<protein>
    <recommendedName>
        <fullName evidence="3">Reverse transcriptase zinc-binding domain-containing protein</fullName>
    </recommendedName>
</protein>
<organism evidence="1 2">
    <name type="scientific">Dictyostelium discoideum</name>
    <name type="common">Social amoeba</name>
    <dbReference type="NCBI Taxonomy" id="44689"/>
    <lineage>
        <taxon>Eukaryota</taxon>
        <taxon>Amoebozoa</taxon>
        <taxon>Evosea</taxon>
        <taxon>Eumycetozoa</taxon>
        <taxon>Dictyostelia</taxon>
        <taxon>Dictyosteliales</taxon>
        <taxon>Dictyosteliaceae</taxon>
        <taxon>Dictyostelium</taxon>
    </lineage>
</organism>
<evidence type="ECO:0008006" key="3">
    <source>
        <dbReference type="Google" id="ProtNLM"/>
    </source>
</evidence>
<evidence type="ECO:0000313" key="1">
    <source>
        <dbReference type="EMBL" id="EAL73717.1"/>
    </source>
</evidence>
<evidence type="ECO:0000313" key="2">
    <source>
        <dbReference type="Proteomes" id="UP000002195"/>
    </source>
</evidence>
<dbReference type="KEGG" id="ddi:DDB_G0268528"/>
<reference evidence="1 2" key="1">
    <citation type="journal article" date="2005" name="Nature">
        <title>The genome of the social amoeba Dictyostelium discoideum.</title>
        <authorList>
            <consortium name="The Dictyostelium discoideum Sequencing Consortium"/>
            <person name="Eichinger L."/>
            <person name="Pachebat J.A."/>
            <person name="Glockner G."/>
            <person name="Rajandream M.A."/>
            <person name="Sucgang R."/>
            <person name="Berriman M."/>
            <person name="Song J."/>
            <person name="Olsen R."/>
            <person name="Szafranski K."/>
            <person name="Xu Q."/>
            <person name="Tunggal B."/>
            <person name="Kummerfeld S."/>
            <person name="Madera M."/>
            <person name="Konfortov B.A."/>
            <person name="Rivero F."/>
            <person name="Bankier A.T."/>
            <person name="Lehmann R."/>
            <person name="Hamlin N."/>
            <person name="Davies R."/>
            <person name="Gaudet P."/>
            <person name="Fey P."/>
            <person name="Pilcher K."/>
            <person name="Chen G."/>
            <person name="Saunders D."/>
            <person name="Sodergren E."/>
            <person name="Davis P."/>
            <person name="Kerhornou A."/>
            <person name="Nie X."/>
            <person name="Hall N."/>
            <person name="Anjard C."/>
            <person name="Hemphill L."/>
            <person name="Bason N."/>
            <person name="Farbrother P."/>
            <person name="Desany B."/>
            <person name="Just E."/>
            <person name="Morio T."/>
            <person name="Rost R."/>
            <person name="Churcher C."/>
            <person name="Cooper J."/>
            <person name="Haydock S."/>
            <person name="van Driessche N."/>
            <person name="Cronin A."/>
            <person name="Goodhead I."/>
            <person name="Muzny D."/>
            <person name="Mourier T."/>
            <person name="Pain A."/>
            <person name="Lu M."/>
            <person name="Harper D."/>
            <person name="Lindsay R."/>
            <person name="Hauser H."/>
            <person name="James K."/>
            <person name="Quiles M."/>
            <person name="Madan Babu M."/>
            <person name="Saito T."/>
            <person name="Buchrieser C."/>
            <person name="Wardroper A."/>
            <person name="Felder M."/>
            <person name="Thangavelu M."/>
            <person name="Johnson D."/>
            <person name="Knights A."/>
            <person name="Loulseged H."/>
            <person name="Mungall K."/>
            <person name="Oliver K."/>
            <person name="Price C."/>
            <person name="Quail M.A."/>
            <person name="Urushihara H."/>
            <person name="Hernandez J."/>
            <person name="Rabbinowitsch E."/>
            <person name="Steffen D."/>
            <person name="Sanders M."/>
            <person name="Ma J."/>
            <person name="Kohara Y."/>
            <person name="Sharp S."/>
            <person name="Simmonds M."/>
            <person name="Spiegler S."/>
            <person name="Tivey A."/>
            <person name="Sugano S."/>
            <person name="White B."/>
            <person name="Walker D."/>
            <person name="Woodward J."/>
            <person name="Winckler T."/>
            <person name="Tanaka Y."/>
            <person name="Shaulsky G."/>
            <person name="Schleicher M."/>
            <person name="Weinstock G."/>
            <person name="Rosenthal A."/>
            <person name="Cox E.C."/>
            <person name="Chisholm R.L."/>
            <person name="Gibbs R."/>
            <person name="Loomis W.F."/>
            <person name="Platzer M."/>
            <person name="Kay R.R."/>
            <person name="Williams J."/>
            <person name="Dear P.H."/>
            <person name="Noegel A.A."/>
            <person name="Barrell B."/>
            <person name="Kuspa A."/>
        </authorList>
    </citation>
    <scope>NUCLEOTIDE SEQUENCE [LARGE SCALE GENOMIC DNA]</scope>
    <source>
        <strain evidence="1 2">AX4</strain>
    </source>
</reference>
<dbReference type="FunCoup" id="Q55G39">
    <property type="interactions" value="1"/>
</dbReference>
<dbReference type="HOGENOM" id="CLU_000680_35_2_1"/>
<dbReference type="VEuPathDB" id="AmoebaDB:DDB_G0268528"/>
<accession>Q55G39</accession>
<dbReference type="InParanoid" id="Q55G39"/>
<sequence length="461" mass="55009">MLAVIKNILYSLHKHREYSDLFKTSSTVLLSNIIIVKQRENSNDSNRRLPFQESTVPERYLGLNFTKTGLNSKYNTLIQEMKNNLIKWKSQAITMKAKMTILKTYVLSKLTYHQYMDNLNEEQIEEINNMTRWFLFSSVKNTYTEERKYKTMMKIDRAYADWKEGGIKLWDLELRHIAFKIWYMNRLFHNNYNNNNNTLQEWYMEQLSRKKPTLQPSTICADTGINELPDCIRNDNDEPLKLKEIYELMIKDRHPTPRRTEWQKLWAVRYNTAIPKVFININSISHQKGRNTLFRFFSRSLPGINHERDTRCKICGHLLRDPYSHLFTLCQDILDIEKTIISTVNKISFIKIHRWSMDTLDISKYNRTERIFPNLIGIIAHQLWKIICHKLFNTDESKPEPKFEQKVIETELLNLIETEKFITLKKIKHDEAILKNTNQDLHKYKFNKAWQTPAAPNPLPI</sequence>
<dbReference type="PaxDb" id="44689-DDB0216557"/>
<dbReference type="PANTHER" id="PTHR31635:SF196">
    <property type="entry name" value="REVERSE TRANSCRIPTASE DOMAIN-CONTAINING PROTEIN-RELATED"/>
    <property type="match status" value="1"/>
</dbReference>
<dbReference type="Proteomes" id="UP000002195">
    <property type="component" value="Unassembled WGS sequence"/>
</dbReference>
<dbReference type="dictyBase" id="DDB_G0268528"/>
<dbReference type="AlphaFoldDB" id="Q55G39"/>
<dbReference type="PANTHER" id="PTHR31635">
    <property type="entry name" value="REVERSE TRANSCRIPTASE DOMAIN-CONTAINING PROTEIN-RELATED"/>
    <property type="match status" value="1"/>
</dbReference>
<dbReference type="EMBL" id="AAFI02000003">
    <property type="protein sequence ID" value="EAL73717.1"/>
    <property type="molecule type" value="Genomic_DNA"/>
</dbReference>
<name>Q55G39_DICDI</name>
<dbReference type="PhylomeDB" id="Q55G39"/>
<gene>
    <name evidence="1" type="ORF">DDB_G0268528</name>
</gene>
<dbReference type="RefSeq" id="XP_647344.1">
    <property type="nucleotide sequence ID" value="XM_642252.1"/>
</dbReference>
<comment type="caution">
    <text evidence="1">The sequence shown here is derived from an EMBL/GenBank/DDBJ whole genome shotgun (WGS) entry which is preliminary data.</text>
</comment>